<evidence type="ECO:0000313" key="2">
    <source>
        <dbReference type="Proteomes" id="UP000277457"/>
    </source>
</evidence>
<dbReference type="PANTHER" id="PTHR35841:SF1">
    <property type="entry name" value="PHOSPHONATES-BINDING PERIPLASMIC PROTEIN"/>
    <property type="match status" value="1"/>
</dbReference>
<dbReference type="SUPFAM" id="SSF53850">
    <property type="entry name" value="Periplasmic binding protein-like II"/>
    <property type="match status" value="1"/>
</dbReference>
<comment type="caution">
    <text evidence="1">The sequence shown here is derived from an EMBL/GenBank/DDBJ whole genome shotgun (WGS) entry which is preliminary data.</text>
</comment>
<accession>A0A662D3G9</accession>
<dbReference type="Pfam" id="PF12974">
    <property type="entry name" value="Phosphonate-bd"/>
    <property type="match status" value="1"/>
</dbReference>
<dbReference type="EMBL" id="QMPY01000004">
    <property type="protein sequence ID" value="RLE08858.1"/>
    <property type="molecule type" value="Genomic_DNA"/>
</dbReference>
<gene>
    <name evidence="1" type="ORF">DRZ78_00205</name>
</gene>
<reference evidence="1 2" key="1">
    <citation type="submission" date="2018-06" db="EMBL/GenBank/DDBJ databases">
        <title>Extensive metabolic versatility and redundancy in microbially diverse, dynamic hydrothermal sediments.</title>
        <authorList>
            <person name="Dombrowski N."/>
            <person name="Teske A."/>
            <person name="Baker B.J."/>
        </authorList>
    </citation>
    <scope>NUCLEOTIDE SEQUENCE [LARGE SCALE GENOMIC DNA]</scope>
    <source>
        <strain evidence="1">B7_G13</strain>
    </source>
</reference>
<dbReference type="AlphaFoldDB" id="A0A662D3G9"/>
<dbReference type="PANTHER" id="PTHR35841">
    <property type="entry name" value="PHOSPHONATES-BINDING PERIPLASMIC PROTEIN"/>
    <property type="match status" value="1"/>
</dbReference>
<proteinExistence type="predicted"/>
<protein>
    <recommendedName>
        <fullName evidence="3">Phosphate/phosphite/phosphonate ABC transporter substrate-binding protein</fullName>
    </recommendedName>
</protein>
<evidence type="ECO:0008006" key="3">
    <source>
        <dbReference type="Google" id="ProtNLM"/>
    </source>
</evidence>
<organism evidence="1 2">
    <name type="scientific">Aerophobetes bacterium</name>
    <dbReference type="NCBI Taxonomy" id="2030807"/>
    <lineage>
        <taxon>Bacteria</taxon>
        <taxon>Candidatus Aerophobota</taxon>
    </lineage>
</organism>
<sequence length="263" mass="29947">MLKIGIHSEELTPLTTVEATQSMLHYLSRNLNQKISLTIISKHTSMVRFLVGGKVNMAIVGPEELTGIENRSEIIPLGLISLYKRNVQRRIIILARKGLIRTVKDLRGRRVAFGDKESLTGYILPRVLLLQYGIDPEKNLKEVYFMKSQEEILTNVVKGNVDAGVLNEQVFCYLSSIEHLSQKVHIIAYSSEIPANVLLVNREISPELIQRIKTILINYTRTFPDKLKFSPFNGNVFQEYIDSSVDNTVGKRKKVYTLILTEF</sequence>
<name>A0A662D3G9_UNCAE</name>
<dbReference type="Proteomes" id="UP000277457">
    <property type="component" value="Unassembled WGS sequence"/>
</dbReference>
<evidence type="ECO:0000313" key="1">
    <source>
        <dbReference type="EMBL" id="RLE08858.1"/>
    </source>
</evidence>
<dbReference type="Gene3D" id="3.40.190.10">
    <property type="entry name" value="Periplasmic binding protein-like II"/>
    <property type="match status" value="2"/>
</dbReference>